<evidence type="ECO:0000313" key="3">
    <source>
        <dbReference type="WBParaSite" id="L893_g17642.t1"/>
    </source>
</evidence>
<protein>
    <submittedName>
        <fullName evidence="3">Uncharacterized protein</fullName>
    </submittedName>
</protein>
<reference evidence="3" key="1">
    <citation type="submission" date="2016-11" db="UniProtKB">
        <authorList>
            <consortium name="WormBaseParasite"/>
        </authorList>
    </citation>
    <scope>IDENTIFICATION</scope>
</reference>
<feature type="compositionally biased region" description="Basic and acidic residues" evidence="1">
    <location>
        <begin position="37"/>
        <end position="50"/>
    </location>
</feature>
<feature type="region of interest" description="Disordered" evidence="1">
    <location>
        <begin position="29"/>
        <end position="114"/>
    </location>
</feature>
<accession>A0A1I7YLJ5</accession>
<name>A0A1I7YLJ5_9BILA</name>
<dbReference type="WBParaSite" id="L893_g17642.t1">
    <property type="protein sequence ID" value="L893_g17642.t1"/>
    <property type="gene ID" value="L893_g17642"/>
</dbReference>
<evidence type="ECO:0000313" key="2">
    <source>
        <dbReference type="Proteomes" id="UP000095287"/>
    </source>
</evidence>
<feature type="compositionally biased region" description="Low complexity" evidence="1">
    <location>
        <begin position="90"/>
        <end position="102"/>
    </location>
</feature>
<keyword evidence="2" id="KW-1185">Reference proteome</keyword>
<proteinExistence type="predicted"/>
<dbReference type="Proteomes" id="UP000095287">
    <property type="component" value="Unplaced"/>
</dbReference>
<sequence length="114" mass="12405">MSEKSEGLSNNVSFVGLDKKNAYLVVYVATARPGINRRRDTRPSRRDQDRKARHHQPREMNQRNHSSITAPLPLRHSAPSRTAPSPPPASTAAPSAPGAQAPPEGPSLGRSHRS</sequence>
<evidence type="ECO:0000256" key="1">
    <source>
        <dbReference type="SAM" id="MobiDB-lite"/>
    </source>
</evidence>
<organism evidence="2 3">
    <name type="scientific">Steinernema glaseri</name>
    <dbReference type="NCBI Taxonomy" id="37863"/>
    <lineage>
        <taxon>Eukaryota</taxon>
        <taxon>Metazoa</taxon>
        <taxon>Ecdysozoa</taxon>
        <taxon>Nematoda</taxon>
        <taxon>Chromadorea</taxon>
        <taxon>Rhabditida</taxon>
        <taxon>Tylenchina</taxon>
        <taxon>Panagrolaimomorpha</taxon>
        <taxon>Strongyloidoidea</taxon>
        <taxon>Steinernematidae</taxon>
        <taxon>Steinernema</taxon>
    </lineage>
</organism>
<dbReference type="AlphaFoldDB" id="A0A1I7YLJ5"/>